<comment type="caution">
    <text evidence="3">The sequence shown here is derived from an EMBL/GenBank/DDBJ whole genome shotgun (WGS) entry which is preliminary data.</text>
</comment>
<dbReference type="Gene3D" id="2.170.270.10">
    <property type="entry name" value="SET domain"/>
    <property type="match status" value="1"/>
</dbReference>
<keyword evidence="3" id="KW-0489">Methyltransferase</keyword>
<organism evidence="3 4">
    <name type="scientific">Penaeus vannamei</name>
    <name type="common">Whiteleg shrimp</name>
    <name type="synonym">Litopenaeus vannamei</name>
    <dbReference type="NCBI Taxonomy" id="6689"/>
    <lineage>
        <taxon>Eukaryota</taxon>
        <taxon>Metazoa</taxon>
        <taxon>Ecdysozoa</taxon>
        <taxon>Arthropoda</taxon>
        <taxon>Crustacea</taxon>
        <taxon>Multicrustacea</taxon>
        <taxon>Malacostraca</taxon>
        <taxon>Eumalacostraca</taxon>
        <taxon>Eucarida</taxon>
        <taxon>Decapoda</taxon>
        <taxon>Dendrobranchiata</taxon>
        <taxon>Penaeoidea</taxon>
        <taxon>Penaeidae</taxon>
        <taxon>Penaeus</taxon>
    </lineage>
</organism>
<dbReference type="GO" id="GO:0032259">
    <property type="term" value="P:methylation"/>
    <property type="evidence" value="ECO:0007669"/>
    <property type="project" value="UniProtKB-KW"/>
</dbReference>
<reference evidence="3 4" key="2">
    <citation type="submission" date="2019-01" db="EMBL/GenBank/DDBJ databases">
        <title>The decoding of complex shrimp genome reveals the adaptation for benthos swimmer, frequently molting mechanism and breeding impact on genome.</title>
        <authorList>
            <person name="Sun Y."/>
            <person name="Gao Y."/>
            <person name="Yu Y."/>
        </authorList>
    </citation>
    <scope>NUCLEOTIDE SEQUENCE [LARGE SCALE GENOMIC DNA]</scope>
    <source>
        <tissue evidence="3">Muscle</tissue>
    </source>
</reference>
<accession>A0A423TIP1</accession>
<sequence>MLATVDKSSGASAAENVKPEDKGIFPGPMSHLATDTEMETVKELPAETKTLGVGSDEEDRETAIFQESPRRGTQDIAQTVKKRKRRVSVPPLFLILDNPVVRDGSEKDRARLTAPWPLTVYDSKVKGAGKGVWTNAHLPAHLVFGPYEGRVLSGHPDAGKESGYGWKIRGAGTRNTCIDAVDSAISNWMRYVNCSRTEAETNLSVFQYKGQIY</sequence>
<dbReference type="PROSITE" id="PS50280">
    <property type="entry name" value="SET"/>
    <property type="match status" value="1"/>
</dbReference>
<dbReference type="GO" id="GO:0008170">
    <property type="term" value="F:N-methyltransferase activity"/>
    <property type="evidence" value="ECO:0007669"/>
    <property type="project" value="UniProtKB-ARBA"/>
</dbReference>
<feature type="domain" description="SET" evidence="2">
    <location>
        <begin position="116"/>
        <end position="213"/>
    </location>
</feature>
<dbReference type="AlphaFoldDB" id="A0A423TIP1"/>
<dbReference type="Proteomes" id="UP000283509">
    <property type="component" value="Unassembled WGS sequence"/>
</dbReference>
<evidence type="ECO:0000259" key="2">
    <source>
        <dbReference type="PROSITE" id="PS50280"/>
    </source>
</evidence>
<evidence type="ECO:0000256" key="1">
    <source>
        <dbReference type="SAM" id="MobiDB-lite"/>
    </source>
</evidence>
<feature type="region of interest" description="Disordered" evidence="1">
    <location>
        <begin position="1"/>
        <end position="31"/>
    </location>
</feature>
<keyword evidence="3" id="KW-0808">Transferase</keyword>
<name>A0A423TIP1_PENVA</name>
<gene>
    <name evidence="3" type="ORF">C7M84_005098</name>
</gene>
<dbReference type="GO" id="GO:0008276">
    <property type="term" value="F:protein methyltransferase activity"/>
    <property type="evidence" value="ECO:0007669"/>
    <property type="project" value="UniProtKB-ARBA"/>
</dbReference>
<feature type="compositionally biased region" description="Polar residues" evidence="1">
    <location>
        <begin position="1"/>
        <end position="11"/>
    </location>
</feature>
<protein>
    <submittedName>
        <fullName evidence="3">Putative histone-lysine N-methyltransferase PRDM7</fullName>
    </submittedName>
</protein>
<dbReference type="Pfam" id="PF21549">
    <property type="entry name" value="PRDM2_PR"/>
    <property type="match status" value="1"/>
</dbReference>
<keyword evidence="4" id="KW-1185">Reference proteome</keyword>
<dbReference type="EMBL" id="QCYY01001672">
    <property type="protein sequence ID" value="ROT76329.1"/>
    <property type="molecule type" value="Genomic_DNA"/>
</dbReference>
<reference evidence="3 4" key="1">
    <citation type="submission" date="2018-04" db="EMBL/GenBank/DDBJ databases">
        <authorList>
            <person name="Zhang X."/>
            <person name="Yuan J."/>
            <person name="Li F."/>
            <person name="Xiang J."/>
        </authorList>
    </citation>
    <scope>NUCLEOTIDE SEQUENCE [LARGE SCALE GENOMIC DNA]</scope>
    <source>
        <tissue evidence="3">Muscle</tissue>
    </source>
</reference>
<evidence type="ECO:0000313" key="4">
    <source>
        <dbReference type="Proteomes" id="UP000283509"/>
    </source>
</evidence>
<proteinExistence type="predicted"/>
<dbReference type="OrthoDB" id="6367855at2759"/>
<evidence type="ECO:0000313" key="3">
    <source>
        <dbReference type="EMBL" id="ROT76329.1"/>
    </source>
</evidence>
<dbReference type="GO" id="GO:0008757">
    <property type="term" value="F:S-adenosylmethionine-dependent methyltransferase activity"/>
    <property type="evidence" value="ECO:0007669"/>
    <property type="project" value="UniProtKB-ARBA"/>
</dbReference>
<dbReference type="InterPro" id="IPR046341">
    <property type="entry name" value="SET_dom_sf"/>
</dbReference>
<dbReference type="InterPro" id="IPR001214">
    <property type="entry name" value="SET_dom"/>
</dbReference>